<comment type="caution">
    <text evidence="3">The sequence shown here is derived from an EMBL/GenBank/DDBJ whole genome shotgun (WGS) entry which is preliminary data.</text>
</comment>
<keyword evidence="2" id="KW-1133">Transmembrane helix</keyword>
<keyword evidence="4" id="KW-1185">Reference proteome</keyword>
<dbReference type="RefSeq" id="WP_266855871.1">
    <property type="nucleotide sequence ID" value="NZ_JAPEMW010000001.1"/>
</dbReference>
<name>A0ABU4F7N8_9ACTN</name>
<sequence length="213" mass="22797">MSTGVIIVLIVIVVGVVAAAAALALRARGATGGSGLKRRFGPEYDRTVARHDGDAKAAERELGERVQEHGSLHEQPLEPAAREQFQARWAAAQELFVDSPRQAVADVDQLLGEVAGARGFPDVAEYDKQFDALSVHHAAHVHGYRRVHRVVTARTNGTPESQAGTEEMREAMLEARALFDDLVSDDSGGSRNGNGRGGRHSIGSFNKQALKGS</sequence>
<dbReference type="EMBL" id="JAWMAJ010000030">
    <property type="protein sequence ID" value="MDV7216612.1"/>
    <property type="molecule type" value="Genomic_DNA"/>
</dbReference>
<evidence type="ECO:0008006" key="5">
    <source>
        <dbReference type="Google" id="ProtNLM"/>
    </source>
</evidence>
<organism evidence="3 4">
    <name type="scientific">Streptomyces prunicolor</name>
    <dbReference type="NCBI Taxonomy" id="67348"/>
    <lineage>
        <taxon>Bacteria</taxon>
        <taxon>Bacillati</taxon>
        <taxon>Actinomycetota</taxon>
        <taxon>Actinomycetes</taxon>
        <taxon>Kitasatosporales</taxon>
        <taxon>Streptomycetaceae</taxon>
        <taxon>Streptomyces</taxon>
    </lineage>
</organism>
<evidence type="ECO:0000313" key="3">
    <source>
        <dbReference type="EMBL" id="MDV7216612.1"/>
    </source>
</evidence>
<feature type="region of interest" description="Disordered" evidence="1">
    <location>
        <begin position="182"/>
        <end position="213"/>
    </location>
</feature>
<accession>A0ABU4F7N8</accession>
<evidence type="ECO:0000256" key="2">
    <source>
        <dbReference type="SAM" id="Phobius"/>
    </source>
</evidence>
<gene>
    <name evidence="3" type="ORF">R5A26_11690</name>
</gene>
<evidence type="ECO:0000313" key="4">
    <source>
        <dbReference type="Proteomes" id="UP001187346"/>
    </source>
</evidence>
<feature type="transmembrane region" description="Helical" evidence="2">
    <location>
        <begin position="6"/>
        <end position="25"/>
    </location>
</feature>
<keyword evidence="2" id="KW-0472">Membrane</keyword>
<evidence type="ECO:0000256" key="1">
    <source>
        <dbReference type="SAM" id="MobiDB-lite"/>
    </source>
</evidence>
<dbReference type="Proteomes" id="UP001187346">
    <property type="component" value="Unassembled WGS sequence"/>
</dbReference>
<proteinExistence type="predicted"/>
<protein>
    <recommendedName>
        <fullName evidence="5">Secreted protein</fullName>
    </recommendedName>
</protein>
<keyword evidence="2" id="KW-0812">Transmembrane</keyword>
<reference evidence="3 4" key="1">
    <citation type="submission" date="2023-10" db="EMBL/GenBank/DDBJ databases">
        <title>Characterization of rhizosphere-enriched actinobacteria from wheat plants lab-grown on chernevaya soil.</title>
        <authorList>
            <person name="Tikhonova E.N."/>
            <person name="Konopkin A."/>
            <person name="Kravchenko I.K."/>
        </authorList>
    </citation>
    <scope>NUCLEOTIDE SEQUENCE [LARGE SCALE GENOMIC DNA]</scope>
    <source>
        <strain evidence="3 4">RR29</strain>
    </source>
</reference>